<dbReference type="Proteomes" id="UP001597111">
    <property type="component" value="Unassembled WGS sequence"/>
</dbReference>
<dbReference type="AlphaFoldDB" id="A0ABD6B942"/>
<feature type="region of interest" description="Disordered" evidence="1">
    <location>
        <begin position="277"/>
        <end position="319"/>
    </location>
</feature>
<proteinExistence type="predicted"/>
<feature type="region of interest" description="Disordered" evidence="1">
    <location>
        <begin position="1"/>
        <end position="22"/>
    </location>
</feature>
<sequence length="345" mass="35784">MTAPAVGNLSATLPPPDAGPEEIRSAAASGRLAPTDAVHPNGTVVFRLNNSTAAAPSNDAELGDELQFGMRQTEESTTPERLPLRLNTSRSGDAVRTFVVDEDRHVVVDLPNATWEYDSEPGTHALGPRPRVGQGYVATLTITANGTTTSRNTTIQLTEPQIDGDVAVDAGEVATLTVGMSGTRAATLVVGTEDAASRTGLRVVDEDADGMVRVRIDTGAETPQAAFTAVGADTVRPHPAADFTTWNGSLPPGEYRLGAGVGELETVAAERYDWDPVLRVDEPATGSPTPTATDASTPTQSPTPTETTTTTAAATTTDSPGFGVVPALLALAAVVFAVRGNRLEF</sequence>
<feature type="compositionally biased region" description="Low complexity" evidence="1">
    <location>
        <begin position="283"/>
        <end position="319"/>
    </location>
</feature>
<protein>
    <recommendedName>
        <fullName evidence="2">DUF7827 domain-containing protein</fullName>
    </recommendedName>
</protein>
<name>A0ABD6B942_9EURY</name>
<evidence type="ECO:0000313" key="4">
    <source>
        <dbReference type="Proteomes" id="UP001597111"/>
    </source>
</evidence>
<dbReference type="InterPro" id="IPR057149">
    <property type="entry name" value="DUF7827"/>
</dbReference>
<feature type="domain" description="DUF7827" evidence="2">
    <location>
        <begin position="166"/>
        <end position="218"/>
    </location>
</feature>
<comment type="caution">
    <text evidence="3">The sequence shown here is derived from an EMBL/GenBank/DDBJ whole genome shotgun (WGS) entry which is preliminary data.</text>
</comment>
<evidence type="ECO:0000313" key="3">
    <source>
        <dbReference type="EMBL" id="MFD1527413.1"/>
    </source>
</evidence>
<organism evidence="3 4">
    <name type="scientific">Halolamina salina</name>
    <dbReference type="NCBI Taxonomy" id="1220023"/>
    <lineage>
        <taxon>Archaea</taxon>
        <taxon>Methanobacteriati</taxon>
        <taxon>Methanobacteriota</taxon>
        <taxon>Stenosarchaea group</taxon>
        <taxon>Halobacteria</taxon>
        <taxon>Halobacteriales</taxon>
        <taxon>Haloferacaceae</taxon>
    </lineage>
</organism>
<dbReference type="EMBL" id="JBHUDH010000192">
    <property type="protein sequence ID" value="MFD1527413.1"/>
    <property type="molecule type" value="Genomic_DNA"/>
</dbReference>
<gene>
    <name evidence="3" type="ORF">ACFR9S_14095</name>
</gene>
<evidence type="ECO:0000259" key="2">
    <source>
        <dbReference type="Pfam" id="PF25162"/>
    </source>
</evidence>
<reference evidence="3 4" key="1">
    <citation type="journal article" date="2019" name="Int. J. Syst. Evol. Microbiol.">
        <title>The Global Catalogue of Microorganisms (GCM) 10K type strain sequencing project: providing services to taxonomists for standard genome sequencing and annotation.</title>
        <authorList>
            <consortium name="The Broad Institute Genomics Platform"/>
            <consortium name="The Broad Institute Genome Sequencing Center for Infectious Disease"/>
            <person name="Wu L."/>
            <person name="Ma J."/>
        </authorList>
    </citation>
    <scope>NUCLEOTIDE SEQUENCE [LARGE SCALE GENOMIC DNA]</scope>
    <source>
        <strain evidence="3 4">CGMCC 1.12285</strain>
    </source>
</reference>
<dbReference type="RefSeq" id="WP_379731566.1">
    <property type="nucleotide sequence ID" value="NZ_JBHSWZ010000107.1"/>
</dbReference>
<evidence type="ECO:0000256" key="1">
    <source>
        <dbReference type="SAM" id="MobiDB-lite"/>
    </source>
</evidence>
<accession>A0ABD6B942</accession>
<dbReference type="Pfam" id="PF25162">
    <property type="entry name" value="DUF7827"/>
    <property type="match status" value="1"/>
</dbReference>
<keyword evidence="4" id="KW-1185">Reference proteome</keyword>